<protein>
    <submittedName>
        <fullName evidence="1">Uncharacterized protein</fullName>
    </submittedName>
</protein>
<dbReference type="Proteomes" id="UP001569200">
    <property type="component" value="Unassembled WGS sequence"/>
</dbReference>
<gene>
    <name evidence="1" type="ORF">ACED33_26290</name>
</gene>
<evidence type="ECO:0000313" key="1">
    <source>
        <dbReference type="EMBL" id="MEZ8184168.1"/>
    </source>
</evidence>
<name>A0ABV4M0K8_VIBSP</name>
<sequence>MSSVLMLIYVDCSSFDESSLPYLFRRGTCLQSMLVVQYSRSYIAVLTPSVFVPLPMLYPMR</sequence>
<evidence type="ECO:0000313" key="2">
    <source>
        <dbReference type="Proteomes" id="UP001569200"/>
    </source>
</evidence>
<dbReference type="RefSeq" id="WP_371691558.1">
    <property type="nucleotide sequence ID" value="NZ_JBGONW010000124.1"/>
</dbReference>
<reference evidence="1 2" key="1">
    <citation type="submission" date="2024-06" db="EMBL/GenBank/DDBJ databases">
        <authorList>
            <person name="Steensen K."/>
            <person name="Seneca J."/>
            <person name="Bartlau N."/>
            <person name="Yu A.X."/>
            <person name="Polz M.F."/>
        </authorList>
    </citation>
    <scope>NUCLEOTIDE SEQUENCE [LARGE SCALE GENOMIC DNA]</scope>
    <source>
        <strain evidence="1 2">1F145</strain>
    </source>
</reference>
<comment type="caution">
    <text evidence="1">The sequence shown here is derived from an EMBL/GenBank/DDBJ whole genome shotgun (WGS) entry which is preliminary data.</text>
</comment>
<accession>A0ABV4M0K8</accession>
<proteinExistence type="predicted"/>
<dbReference type="EMBL" id="JBGOOW010000121">
    <property type="protein sequence ID" value="MEZ8184168.1"/>
    <property type="molecule type" value="Genomic_DNA"/>
</dbReference>
<keyword evidence="2" id="KW-1185">Reference proteome</keyword>
<organism evidence="1 2">
    <name type="scientific">Vibrio splendidus</name>
    <dbReference type="NCBI Taxonomy" id="29497"/>
    <lineage>
        <taxon>Bacteria</taxon>
        <taxon>Pseudomonadati</taxon>
        <taxon>Pseudomonadota</taxon>
        <taxon>Gammaproteobacteria</taxon>
        <taxon>Vibrionales</taxon>
        <taxon>Vibrionaceae</taxon>
        <taxon>Vibrio</taxon>
    </lineage>
</organism>